<dbReference type="GO" id="GO:0016567">
    <property type="term" value="P:protein ubiquitination"/>
    <property type="evidence" value="ECO:0007669"/>
    <property type="project" value="UniProtKB-UniRule"/>
</dbReference>
<dbReference type="Gene3D" id="2.30.30.140">
    <property type="match status" value="1"/>
</dbReference>
<dbReference type="GO" id="GO:0008270">
    <property type="term" value="F:zinc ion binding"/>
    <property type="evidence" value="ECO:0007669"/>
    <property type="project" value="UniProtKB-KW"/>
</dbReference>
<reference evidence="19" key="1">
    <citation type="journal article" date="2018" name="Algal Res.">
        <title>Characterization of plant carbon substrate utilization by Auxenochlorella protothecoides.</title>
        <authorList>
            <person name="Vogler B.W."/>
            <person name="Starkenburg S.R."/>
            <person name="Sudasinghe N."/>
            <person name="Schambach J.Y."/>
            <person name="Rollin J.A."/>
            <person name="Pattathil S."/>
            <person name="Barry A.N."/>
        </authorList>
    </citation>
    <scope>NUCLEOTIDE SEQUENCE [LARGE SCALE GENOMIC DNA]</scope>
    <source>
        <strain evidence="19">UTEX 25</strain>
    </source>
</reference>
<feature type="region of interest" description="Disordered" evidence="16">
    <location>
        <begin position="1"/>
        <end position="60"/>
    </location>
</feature>
<comment type="similarity">
    <text evidence="4 14">Belongs to the BRE1 family.</text>
</comment>
<dbReference type="InterPro" id="IPR013956">
    <property type="entry name" value="E3_ubiquit_lig_Bre1"/>
</dbReference>
<dbReference type="EC" id="2.3.2.27" evidence="14"/>
<evidence type="ECO:0000256" key="2">
    <source>
        <dbReference type="ARBA" id="ARBA00004123"/>
    </source>
</evidence>
<evidence type="ECO:0000256" key="5">
    <source>
        <dbReference type="ARBA" id="ARBA00022679"/>
    </source>
</evidence>
<dbReference type="InterPro" id="IPR001841">
    <property type="entry name" value="Znf_RING"/>
</dbReference>
<protein>
    <recommendedName>
        <fullName evidence="14">E3 ubiquitin protein ligase</fullName>
        <ecNumber evidence="14">2.3.2.27</ecNumber>
    </recommendedName>
</protein>
<dbReference type="PANTHER" id="PTHR23163">
    <property type="entry name" value="RING FINGER PROTEIN-RELATED"/>
    <property type="match status" value="1"/>
</dbReference>
<keyword evidence="10 14" id="KW-0156">Chromatin regulator</keyword>
<dbReference type="Pfam" id="PF00097">
    <property type="entry name" value="zf-C3HC4"/>
    <property type="match status" value="1"/>
</dbReference>
<dbReference type="Gene3D" id="3.30.40.10">
    <property type="entry name" value="Zinc/RING finger domain, C3HC4 (zinc finger)"/>
    <property type="match status" value="1"/>
</dbReference>
<dbReference type="GO" id="GO:0005634">
    <property type="term" value="C:nucleus"/>
    <property type="evidence" value="ECO:0007669"/>
    <property type="project" value="UniProtKB-SubCell"/>
</dbReference>
<dbReference type="PROSITE" id="PS50089">
    <property type="entry name" value="ZF_RING_2"/>
    <property type="match status" value="1"/>
</dbReference>
<dbReference type="Gene3D" id="3.40.1000.10">
    <property type="entry name" value="Mog1/PsbP, alpha/beta/alpha sandwich"/>
    <property type="match status" value="1"/>
</dbReference>
<evidence type="ECO:0000256" key="16">
    <source>
        <dbReference type="SAM" id="MobiDB-lite"/>
    </source>
</evidence>
<evidence type="ECO:0000259" key="17">
    <source>
        <dbReference type="PROSITE" id="PS50089"/>
    </source>
</evidence>
<name>A0A3M7KXL0_AUXPR</name>
<evidence type="ECO:0000256" key="15">
    <source>
        <dbReference type="SAM" id="Coils"/>
    </source>
</evidence>
<evidence type="ECO:0000256" key="9">
    <source>
        <dbReference type="ARBA" id="ARBA00022833"/>
    </source>
</evidence>
<dbReference type="PANTHER" id="PTHR23163:SF0">
    <property type="entry name" value="E3 UBIQUITIN-PROTEIN LIGASE BRE1"/>
    <property type="match status" value="1"/>
</dbReference>
<feature type="domain" description="RING-type" evidence="17">
    <location>
        <begin position="945"/>
        <end position="983"/>
    </location>
</feature>
<dbReference type="GO" id="GO:0019898">
    <property type="term" value="C:extrinsic component of membrane"/>
    <property type="evidence" value="ECO:0007669"/>
    <property type="project" value="InterPro"/>
</dbReference>
<dbReference type="GO" id="GO:0061630">
    <property type="term" value="F:ubiquitin protein ligase activity"/>
    <property type="evidence" value="ECO:0007669"/>
    <property type="project" value="UniProtKB-EC"/>
</dbReference>
<comment type="catalytic activity">
    <reaction evidence="1 14">
        <text>S-ubiquitinyl-[E2 ubiquitin-conjugating enzyme]-L-cysteine + [acceptor protein]-L-lysine = [E2 ubiquitin-conjugating enzyme]-L-cysteine + N(6)-ubiquitinyl-[acceptor protein]-L-lysine.</text>
        <dbReference type="EC" id="2.3.2.27"/>
    </reaction>
</comment>
<dbReference type="SUPFAM" id="SSF63748">
    <property type="entry name" value="Tudor/PWWP/MBT"/>
    <property type="match status" value="1"/>
</dbReference>
<accession>A0A3M7KXL0</accession>
<dbReference type="Pfam" id="PF01789">
    <property type="entry name" value="PsbP"/>
    <property type="match status" value="1"/>
</dbReference>
<proteinExistence type="inferred from homology"/>
<dbReference type="InterPro" id="IPR013083">
    <property type="entry name" value="Znf_RING/FYVE/PHD"/>
</dbReference>
<dbReference type="CDD" id="cd05162">
    <property type="entry name" value="PWWP"/>
    <property type="match status" value="1"/>
</dbReference>
<keyword evidence="11 14" id="KW-0175">Coiled coil</keyword>
<feature type="non-terminal residue" evidence="18">
    <location>
        <position position="997"/>
    </location>
</feature>
<keyword evidence="7 13" id="KW-0863">Zinc-finger</keyword>
<dbReference type="SMART" id="SM00184">
    <property type="entry name" value="RING"/>
    <property type="match status" value="1"/>
</dbReference>
<dbReference type="Proteomes" id="UP000279271">
    <property type="component" value="Unassembled WGS sequence"/>
</dbReference>
<evidence type="ECO:0000313" key="18">
    <source>
        <dbReference type="EMBL" id="RMZ55251.1"/>
    </source>
</evidence>
<comment type="pathway">
    <text evidence="3 14">Protein modification; protein ubiquitination.</text>
</comment>
<dbReference type="GO" id="GO:0006325">
    <property type="term" value="P:chromatin organization"/>
    <property type="evidence" value="ECO:0007669"/>
    <property type="project" value="UniProtKB-KW"/>
</dbReference>
<evidence type="ECO:0000256" key="14">
    <source>
        <dbReference type="RuleBase" id="RU365038"/>
    </source>
</evidence>
<evidence type="ECO:0000256" key="6">
    <source>
        <dbReference type="ARBA" id="ARBA00022723"/>
    </source>
</evidence>
<gene>
    <name evidence="18" type="ORF">APUTEX25_005529</name>
</gene>
<sequence>MDKSASLADLEPGRGLDGPGPTTPPERWSEPHLAAHTPPSPPVFGPSDTELQPLGPGARPLAMQQTGVASKPGLPPAVAGLGSGGLPHGTLVQMPTPAQARSRQANAAEVFVVFYGTADYSWVPTKDCALFGTSHPHYTRYASTRHKGLQRAVDEAWAALGQPRPEASSDLGTMMSLTSVSSLGGAAVVHGPSTRRAIPRTVSCPCRAQQSEPMMERRAALGLLAGTAALLAGTGASQAAYGDAARVFAGKITNKSGFVPYAGEGFALLLPAKWNPSPERDFPGTVLRYEDNYFPVNNLMVIQRPVGKNSIEDLGAPDKFLSDNAFLFGESAAWKGESRSEGGFKPNQVSSAALLDAEEATDKKGHKYYKYAVLTRSADGDEGGRHHLVTATVSNGNLYILKIQAGDKRWFKGLSKDAQGRGWACMGVQPSEDALGRLLDKNRKLYGQVEAQRGIIDRLESRIFKLQEDEEVQQETLLHVNRAWDELNASIDFLRYRAGAAPEPSADNHAAAQLPSTDTLLLACSPFLARLASTCLNSDALDSAELEEGEPEELEVALCARSAATSAAAAGLLDAIEALRAGGVPGKRAEPDAAAEPASISEQIAATRPFDPAVEPQALLTLVKAENRRLRSVALASAARVKKLQTSLADREAEFHVAQRRIAQLKARSQGEEPPSAGSSSKEATPEPPVAAADSQALTELQGKVAELEREVEQGRADLRQAQRDARALRDSLQLERDAAERARYFDSQRLARLDAEFKGLEDAMHHAHAERDHVLRCLHDAEFQLDGAASVHRRLASAEAQIAALDARLASASAARAEAELALAAERGRVAGQPTVAHLQELLGDRDVASHRARIVQQKQRLDELQAAKDAADAGLARLEAAHAAEMEAVRKQHGDQERAWKVRGQGLGAEAGAACDACRGHQAQDALAALTAEAAALRKMVNCSVCHQRQKDVIITKCYHMFCAQCIKRNLESRHRKCPGCGTAFGQGDVAHFFF</sequence>
<dbReference type="InterPro" id="IPR017907">
    <property type="entry name" value="Znf_RING_CS"/>
</dbReference>
<dbReference type="AlphaFoldDB" id="A0A3M7KXL0"/>
<evidence type="ECO:0000256" key="8">
    <source>
        <dbReference type="ARBA" id="ARBA00022786"/>
    </source>
</evidence>
<keyword evidence="8 14" id="KW-0833">Ubl conjugation pathway</keyword>
<evidence type="ECO:0000256" key="12">
    <source>
        <dbReference type="ARBA" id="ARBA00023242"/>
    </source>
</evidence>
<evidence type="ECO:0000256" key="4">
    <source>
        <dbReference type="ARBA" id="ARBA00005555"/>
    </source>
</evidence>
<evidence type="ECO:0000313" key="19">
    <source>
        <dbReference type="Proteomes" id="UP000279271"/>
    </source>
</evidence>
<feature type="coiled-coil region" evidence="15">
    <location>
        <begin position="849"/>
        <end position="883"/>
    </location>
</feature>
<dbReference type="GO" id="GO:0015979">
    <property type="term" value="P:photosynthesis"/>
    <property type="evidence" value="ECO:0007669"/>
    <property type="project" value="InterPro"/>
</dbReference>
<evidence type="ECO:0000256" key="1">
    <source>
        <dbReference type="ARBA" id="ARBA00000900"/>
    </source>
</evidence>
<dbReference type="SUPFAM" id="SSF57850">
    <property type="entry name" value="RING/U-box"/>
    <property type="match status" value="1"/>
</dbReference>
<evidence type="ECO:0000256" key="10">
    <source>
        <dbReference type="ARBA" id="ARBA00022853"/>
    </source>
</evidence>
<keyword evidence="6 14" id="KW-0479">Metal-binding</keyword>
<dbReference type="SUPFAM" id="SSF55724">
    <property type="entry name" value="Mog1p/PsbP-like"/>
    <property type="match status" value="1"/>
</dbReference>
<dbReference type="InterPro" id="IPR016123">
    <property type="entry name" value="Mog1/PsbP_a/b/a-sand"/>
</dbReference>
<evidence type="ECO:0000256" key="7">
    <source>
        <dbReference type="ARBA" id="ARBA00022771"/>
    </source>
</evidence>
<keyword evidence="9 14" id="KW-0862">Zinc</keyword>
<keyword evidence="12 14" id="KW-0539">Nucleus</keyword>
<dbReference type="EMBL" id="QOKY01000169">
    <property type="protein sequence ID" value="RMZ55251.1"/>
    <property type="molecule type" value="Genomic_DNA"/>
</dbReference>
<dbReference type="GO" id="GO:0033503">
    <property type="term" value="C:HULC complex"/>
    <property type="evidence" value="ECO:0007669"/>
    <property type="project" value="TreeGrafter"/>
</dbReference>
<evidence type="ECO:0000256" key="11">
    <source>
        <dbReference type="ARBA" id="ARBA00023054"/>
    </source>
</evidence>
<feature type="region of interest" description="Disordered" evidence="16">
    <location>
        <begin position="665"/>
        <end position="696"/>
    </location>
</feature>
<comment type="subcellular location">
    <subcellularLocation>
        <location evidence="2 14">Nucleus</location>
    </subcellularLocation>
</comment>
<dbReference type="GO" id="GO:0009654">
    <property type="term" value="C:photosystem II oxygen evolving complex"/>
    <property type="evidence" value="ECO:0007669"/>
    <property type="project" value="InterPro"/>
</dbReference>
<dbReference type="PROSITE" id="PS00518">
    <property type="entry name" value="ZF_RING_1"/>
    <property type="match status" value="1"/>
</dbReference>
<comment type="caution">
    <text evidence="18">The sequence shown here is derived from an EMBL/GenBank/DDBJ whole genome shotgun (WGS) entry which is preliminary data.</text>
</comment>
<organism evidence="18 19">
    <name type="scientific">Auxenochlorella protothecoides</name>
    <name type="common">Green microalga</name>
    <name type="synonym">Chlorella protothecoides</name>
    <dbReference type="NCBI Taxonomy" id="3075"/>
    <lineage>
        <taxon>Eukaryota</taxon>
        <taxon>Viridiplantae</taxon>
        <taxon>Chlorophyta</taxon>
        <taxon>core chlorophytes</taxon>
        <taxon>Trebouxiophyceae</taxon>
        <taxon>Chlorellales</taxon>
        <taxon>Chlorellaceae</taxon>
        <taxon>Auxenochlorella</taxon>
    </lineage>
</organism>
<dbReference type="CDD" id="cd16499">
    <property type="entry name" value="RING-HC_Bre1-like"/>
    <property type="match status" value="1"/>
</dbReference>
<dbReference type="InterPro" id="IPR018957">
    <property type="entry name" value="Znf_C3HC4_RING-type"/>
</dbReference>
<dbReference type="GO" id="GO:0005509">
    <property type="term" value="F:calcium ion binding"/>
    <property type="evidence" value="ECO:0007669"/>
    <property type="project" value="InterPro"/>
</dbReference>
<keyword evidence="5 14" id="KW-0808">Transferase</keyword>
<evidence type="ECO:0000256" key="3">
    <source>
        <dbReference type="ARBA" id="ARBA00004906"/>
    </source>
</evidence>
<evidence type="ECO:0000256" key="13">
    <source>
        <dbReference type="PROSITE-ProRule" id="PRU00175"/>
    </source>
</evidence>
<dbReference type="InterPro" id="IPR002683">
    <property type="entry name" value="PsbP_C"/>
</dbReference>